<evidence type="ECO:0000313" key="3">
    <source>
        <dbReference type="Proteomes" id="UP001253545"/>
    </source>
</evidence>
<comment type="caution">
    <text evidence="2">The sequence shown here is derived from an EMBL/GenBank/DDBJ whole genome shotgun (WGS) entry which is preliminary data.</text>
</comment>
<dbReference type="RefSeq" id="WP_311370200.1">
    <property type="nucleotide sequence ID" value="NZ_JAVRHX010000010.1"/>
</dbReference>
<keyword evidence="3" id="KW-1185">Reference proteome</keyword>
<feature type="transmembrane region" description="Helical" evidence="1">
    <location>
        <begin position="36"/>
        <end position="55"/>
    </location>
</feature>
<evidence type="ECO:0000313" key="2">
    <source>
        <dbReference type="EMBL" id="MDT0596674.1"/>
    </source>
</evidence>
<accession>A0ABU2ZYK1</accession>
<proteinExistence type="predicted"/>
<feature type="transmembrane region" description="Helical" evidence="1">
    <location>
        <begin position="110"/>
        <end position="132"/>
    </location>
</feature>
<sequence length="186" mass="20729">MKLLKMKIQMRIFGPSFVFIIFSIIVSNILENNLARILIFFSGIIFGVLASRSTYNKYLNTKGLGFGMGAFTPLNKPWKVNQEAFSEGMFYATFGFLIAVDNIATSLNGIAGLFNLIIIIVVCAKTVALSSTSRFSKVVPYKKLTIIFLITNIVFIINVSIISILTGNWDVLSINKLGFWGHPRLM</sequence>
<organism evidence="2 3">
    <name type="scientific">Glaciecola petra</name>
    <dbReference type="NCBI Taxonomy" id="3075602"/>
    <lineage>
        <taxon>Bacteria</taxon>
        <taxon>Pseudomonadati</taxon>
        <taxon>Pseudomonadota</taxon>
        <taxon>Gammaproteobacteria</taxon>
        <taxon>Alteromonadales</taxon>
        <taxon>Alteromonadaceae</taxon>
        <taxon>Glaciecola</taxon>
    </lineage>
</organism>
<name>A0ABU2ZYK1_9ALTE</name>
<keyword evidence="1" id="KW-1133">Transmembrane helix</keyword>
<dbReference type="Proteomes" id="UP001253545">
    <property type="component" value="Unassembled WGS sequence"/>
</dbReference>
<evidence type="ECO:0000256" key="1">
    <source>
        <dbReference type="SAM" id="Phobius"/>
    </source>
</evidence>
<dbReference type="EMBL" id="JAVRHX010000010">
    <property type="protein sequence ID" value="MDT0596674.1"/>
    <property type="molecule type" value="Genomic_DNA"/>
</dbReference>
<feature type="transmembrane region" description="Helical" evidence="1">
    <location>
        <begin position="144"/>
        <end position="165"/>
    </location>
</feature>
<feature type="transmembrane region" description="Helical" evidence="1">
    <location>
        <begin position="12"/>
        <end position="30"/>
    </location>
</feature>
<protein>
    <submittedName>
        <fullName evidence="2">Uncharacterized protein</fullName>
    </submittedName>
</protein>
<keyword evidence="1" id="KW-0812">Transmembrane</keyword>
<gene>
    <name evidence="2" type="ORF">RM552_17605</name>
</gene>
<reference evidence="2 3" key="1">
    <citation type="submission" date="2023-09" db="EMBL/GenBank/DDBJ databases">
        <authorList>
            <person name="Rey-Velasco X."/>
        </authorList>
    </citation>
    <scope>NUCLEOTIDE SEQUENCE [LARGE SCALE GENOMIC DNA]</scope>
    <source>
        <strain evidence="2 3">P117</strain>
    </source>
</reference>
<keyword evidence="1" id="KW-0472">Membrane</keyword>